<feature type="compositionally biased region" description="Pro residues" evidence="1">
    <location>
        <begin position="72"/>
        <end position="82"/>
    </location>
</feature>
<reference evidence="2" key="4">
    <citation type="submission" date="2019-03" db="UniProtKB">
        <authorList>
            <consortium name="EnsemblPlants"/>
        </authorList>
    </citation>
    <scope>IDENTIFICATION</scope>
</reference>
<dbReference type="EnsemblPlants" id="AET5Gv20172300.23">
    <property type="protein sequence ID" value="AET5Gv20172300.23"/>
    <property type="gene ID" value="AET5Gv20172300"/>
</dbReference>
<dbReference type="Proteomes" id="UP000015105">
    <property type="component" value="Chromosome 5D"/>
</dbReference>
<evidence type="ECO:0000313" key="2">
    <source>
        <dbReference type="EnsemblPlants" id="AET5Gv20172300.23"/>
    </source>
</evidence>
<name>A0A453JRK2_AEGTS</name>
<accession>A0A453JRK2</accession>
<reference evidence="2" key="5">
    <citation type="journal article" date="2021" name="G3 (Bethesda)">
        <title>Aegilops tauschii genome assembly Aet v5.0 features greater sequence contiguity and improved annotation.</title>
        <authorList>
            <person name="Wang L."/>
            <person name="Zhu T."/>
            <person name="Rodriguez J.C."/>
            <person name="Deal K.R."/>
            <person name="Dubcovsky J."/>
            <person name="McGuire P.E."/>
            <person name="Lux T."/>
            <person name="Spannagl M."/>
            <person name="Mayer K.F.X."/>
            <person name="Baldrich P."/>
            <person name="Meyers B.C."/>
            <person name="Huo N."/>
            <person name="Gu Y.Q."/>
            <person name="Zhou H."/>
            <person name="Devos K.M."/>
            <person name="Bennetzen J.L."/>
            <person name="Unver T."/>
            <person name="Budak H."/>
            <person name="Gulick P.J."/>
            <person name="Galiba G."/>
            <person name="Kalapos B."/>
            <person name="Nelson D.R."/>
            <person name="Li P."/>
            <person name="You F.M."/>
            <person name="Luo M.C."/>
            <person name="Dvorak J."/>
        </authorList>
    </citation>
    <scope>NUCLEOTIDE SEQUENCE [LARGE SCALE GENOMIC DNA]</scope>
    <source>
        <strain evidence="2">cv. AL8/78</strain>
    </source>
</reference>
<organism evidence="2 3">
    <name type="scientific">Aegilops tauschii subsp. strangulata</name>
    <name type="common">Goatgrass</name>
    <dbReference type="NCBI Taxonomy" id="200361"/>
    <lineage>
        <taxon>Eukaryota</taxon>
        <taxon>Viridiplantae</taxon>
        <taxon>Streptophyta</taxon>
        <taxon>Embryophyta</taxon>
        <taxon>Tracheophyta</taxon>
        <taxon>Spermatophyta</taxon>
        <taxon>Magnoliopsida</taxon>
        <taxon>Liliopsida</taxon>
        <taxon>Poales</taxon>
        <taxon>Poaceae</taxon>
        <taxon>BOP clade</taxon>
        <taxon>Pooideae</taxon>
        <taxon>Triticodae</taxon>
        <taxon>Triticeae</taxon>
        <taxon>Triticinae</taxon>
        <taxon>Aegilops</taxon>
    </lineage>
</organism>
<reference evidence="3" key="2">
    <citation type="journal article" date="2017" name="Nat. Plants">
        <title>The Aegilops tauschii genome reveals multiple impacts of transposons.</title>
        <authorList>
            <person name="Zhao G."/>
            <person name="Zou C."/>
            <person name="Li K."/>
            <person name="Wang K."/>
            <person name="Li T."/>
            <person name="Gao L."/>
            <person name="Zhang X."/>
            <person name="Wang H."/>
            <person name="Yang Z."/>
            <person name="Liu X."/>
            <person name="Jiang W."/>
            <person name="Mao L."/>
            <person name="Kong X."/>
            <person name="Jiao Y."/>
            <person name="Jia J."/>
        </authorList>
    </citation>
    <scope>NUCLEOTIDE SEQUENCE [LARGE SCALE GENOMIC DNA]</scope>
    <source>
        <strain evidence="3">cv. AL8/78</strain>
    </source>
</reference>
<dbReference type="AlphaFoldDB" id="A0A453JRK2"/>
<proteinExistence type="predicted"/>
<protein>
    <submittedName>
        <fullName evidence="2">Uncharacterized protein</fullName>
    </submittedName>
</protein>
<evidence type="ECO:0000256" key="1">
    <source>
        <dbReference type="SAM" id="MobiDB-lite"/>
    </source>
</evidence>
<feature type="compositionally biased region" description="Basic and acidic residues" evidence="1">
    <location>
        <begin position="1"/>
        <end position="12"/>
    </location>
</feature>
<sequence>SVGERELGRDGGECIEDDGLRCRRRRATRHPHRTGASRARQATPHPQRTGASRARQAPPPSAPSRSSARATGPPPSAGPPISAPMMQTSRHTSEWTYRGLMLLPKISNRLADGSIC</sequence>
<evidence type="ECO:0000313" key="3">
    <source>
        <dbReference type="Proteomes" id="UP000015105"/>
    </source>
</evidence>
<dbReference type="Gramene" id="AET5Gv20172300.23">
    <property type="protein sequence ID" value="AET5Gv20172300.23"/>
    <property type="gene ID" value="AET5Gv20172300"/>
</dbReference>
<reference evidence="3" key="1">
    <citation type="journal article" date="2014" name="Science">
        <title>Ancient hybridizations among the ancestral genomes of bread wheat.</title>
        <authorList>
            <consortium name="International Wheat Genome Sequencing Consortium,"/>
            <person name="Marcussen T."/>
            <person name="Sandve S.R."/>
            <person name="Heier L."/>
            <person name="Spannagl M."/>
            <person name="Pfeifer M."/>
            <person name="Jakobsen K.S."/>
            <person name="Wulff B.B."/>
            <person name="Steuernagel B."/>
            <person name="Mayer K.F."/>
            <person name="Olsen O.A."/>
        </authorList>
    </citation>
    <scope>NUCLEOTIDE SEQUENCE [LARGE SCALE GENOMIC DNA]</scope>
    <source>
        <strain evidence="3">cv. AL8/78</strain>
    </source>
</reference>
<feature type="region of interest" description="Disordered" evidence="1">
    <location>
        <begin position="1"/>
        <end position="93"/>
    </location>
</feature>
<keyword evidence="3" id="KW-1185">Reference proteome</keyword>
<reference evidence="2" key="3">
    <citation type="journal article" date="2017" name="Nature">
        <title>Genome sequence of the progenitor of the wheat D genome Aegilops tauschii.</title>
        <authorList>
            <person name="Luo M.C."/>
            <person name="Gu Y.Q."/>
            <person name="Puiu D."/>
            <person name="Wang H."/>
            <person name="Twardziok S.O."/>
            <person name="Deal K.R."/>
            <person name="Huo N."/>
            <person name="Zhu T."/>
            <person name="Wang L."/>
            <person name="Wang Y."/>
            <person name="McGuire P.E."/>
            <person name="Liu S."/>
            <person name="Long H."/>
            <person name="Ramasamy R.K."/>
            <person name="Rodriguez J.C."/>
            <person name="Van S.L."/>
            <person name="Yuan L."/>
            <person name="Wang Z."/>
            <person name="Xia Z."/>
            <person name="Xiao L."/>
            <person name="Anderson O.D."/>
            <person name="Ouyang S."/>
            <person name="Liang Y."/>
            <person name="Zimin A.V."/>
            <person name="Pertea G."/>
            <person name="Qi P."/>
            <person name="Bennetzen J.L."/>
            <person name="Dai X."/>
            <person name="Dawson M.W."/>
            <person name="Muller H.G."/>
            <person name="Kugler K."/>
            <person name="Rivarola-Duarte L."/>
            <person name="Spannagl M."/>
            <person name="Mayer K.F.X."/>
            <person name="Lu F.H."/>
            <person name="Bevan M.W."/>
            <person name="Leroy P."/>
            <person name="Li P."/>
            <person name="You F.M."/>
            <person name="Sun Q."/>
            <person name="Liu Z."/>
            <person name="Lyons E."/>
            <person name="Wicker T."/>
            <person name="Salzberg S.L."/>
            <person name="Devos K.M."/>
            <person name="Dvorak J."/>
        </authorList>
    </citation>
    <scope>NUCLEOTIDE SEQUENCE [LARGE SCALE GENOMIC DNA]</scope>
    <source>
        <strain evidence="2">cv. AL8/78</strain>
    </source>
</reference>
<feature type="compositionally biased region" description="Basic residues" evidence="1">
    <location>
        <begin position="22"/>
        <end position="35"/>
    </location>
</feature>